<accession>A0ABZ3C3F9</accession>
<feature type="transmembrane region" description="Helical" evidence="1">
    <location>
        <begin position="43"/>
        <end position="64"/>
    </location>
</feature>
<name>A0ABZ3C3F9_9ACTN</name>
<feature type="transmembrane region" description="Helical" evidence="1">
    <location>
        <begin position="111"/>
        <end position="132"/>
    </location>
</feature>
<protein>
    <recommendedName>
        <fullName evidence="4">ATP synthase protein I</fullName>
    </recommendedName>
</protein>
<evidence type="ECO:0000313" key="3">
    <source>
        <dbReference type="Proteomes" id="UP001434337"/>
    </source>
</evidence>
<keyword evidence="1" id="KW-0812">Transmembrane</keyword>
<gene>
    <name evidence="2" type="ORF">PCC79_09575</name>
</gene>
<dbReference type="Proteomes" id="UP001434337">
    <property type="component" value="Chromosome"/>
</dbReference>
<evidence type="ECO:0008006" key="4">
    <source>
        <dbReference type="Google" id="ProtNLM"/>
    </source>
</evidence>
<evidence type="ECO:0000256" key="1">
    <source>
        <dbReference type="SAM" id="Phobius"/>
    </source>
</evidence>
<sequence length="147" mass="15041">MSDKPMSPAARRAQRLLVGGLAGGHLVALAVVAGFAVAGGASAAASALLGAGATLVFYTVGLGVQVAVADAPPRTVLWASLASYVLRVSVFGLLLGVALTRVDALAWVDDVALVVGTIGALLGWLVAEVWVYSRLRIPTYHEPRHDG</sequence>
<keyword evidence="1" id="KW-0472">Membrane</keyword>
<evidence type="ECO:0000313" key="2">
    <source>
        <dbReference type="EMBL" id="WZW97170.1"/>
    </source>
</evidence>
<proteinExistence type="predicted"/>
<reference evidence="2 3" key="1">
    <citation type="journal article" date="2023" name="Environ Microbiome">
        <title>A coral-associated actinobacterium mitigates coral bleaching under heat stress.</title>
        <authorList>
            <person name="Li J."/>
            <person name="Zou Y."/>
            <person name="Li Q."/>
            <person name="Zhang J."/>
            <person name="Bourne D.G."/>
            <person name="Lyu Y."/>
            <person name="Liu C."/>
            <person name="Zhang S."/>
        </authorList>
    </citation>
    <scope>NUCLEOTIDE SEQUENCE [LARGE SCALE GENOMIC DNA]</scope>
    <source>
        <strain evidence="2 3">SCSIO 13291</strain>
    </source>
</reference>
<feature type="transmembrane region" description="Helical" evidence="1">
    <location>
        <begin position="76"/>
        <end position="99"/>
    </location>
</feature>
<dbReference type="EMBL" id="CP115965">
    <property type="protein sequence ID" value="WZW97170.1"/>
    <property type="molecule type" value="Genomic_DNA"/>
</dbReference>
<organism evidence="2 3">
    <name type="scientific">Propioniciclava soli</name>
    <dbReference type="NCBI Taxonomy" id="2775081"/>
    <lineage>
        <taxon>Bacteria</taxon>
        <taxon>Bacillati</taxon>
        <taxon>Actinomycetota</taxon>
        <taxon>Actinomycetes</taxon>
        <taxon>Propionibacteriales</taxon>
        <taxon>Propionibacteriaceae</taxon>
        <taxon>Propioniciclava</taxon>
    </lineage>
</organism>
<keyword evidence="3" id="KW-1185">Reference proteome</keyword>
<keyword evidence="1" id="KW-1133">Transmembrane helix</keyword>
<feature type="transmembrane region" description="Helical" evidence="1">
    <location>
        <begin position="16"/>
        <end position="37"/>
    </location>
</feature>
<dbReference type="RefSeq" id="WP_342371683.1">
    <property type="nucleotide sequence ID" value="NZ_CP115965.1"/>
</dbReference>